<dbReference type="GO" id="GO:0042973">
    <property type="term" value="F:glucan endo-1,3-beta-D-glucosidase activity"/>
    <property type="evidence" value="ECO:0007669"/>
    <property type="project" value="UniProtKB-EC"/>
</dbReference>
<dbReference type="RefSeq" id="WP_097322589.1">
    <property type="nucleotide sequence ID" value="NZ_OBDY01000011.1"/>
</dbReference>
<dbReference type="PROSITE" id="PS51257">
    <property type="entry name" value="PROKAR_LIPOPROTEIN"/>
    <property type="match status" value="1"/>
</dbReference>
<evidence type="ECO:0000256" key="3">
    <source>
        <dbReference type="ARBA" id="ARBA00012780"/>
    </source>
</evidence>
<keyword evidence="8" id="KW-0624">Polysaccharide degradation</keyword>
<accession>A0A285IUH3</accession>
<dbReference type="Pfam" id="PF03639">
    <property type="entry name" value="Glyco_hydro_81"/>
    <property type="match status" value="1"/>
</dbReference>
<evidence type="ECO:0000256" key="9">
    <source>
        <dbReference type="SAM" id="MobiDB-lite"/>
    </source>
</evidence>
<feature type="domain" description="Glycosyl hydrolase family 81 N-terminal" evidence="11">
    <location>
        <begin position="84"/>
        <end position="199"/>
    </location>
</feature>
<dbReference type="PANTHER" id="PTHR31983:SF0">
    <property type="entry name" value="GLUCAN ENDO-1,3-BETA-D-GLUCOSIDASE 2"/>
    <property type="match status" value="1"/>
</dbReference>
<evidence type="ECO:0000256" key="6">
    <source>
        <dbReference type="ARBA" id="ARBA00023295"/>
    </source>
</evidence>
<dbReference type="InterPro" id="IPR005200">
    <property type="entry name" value="Endo-beta-glucanase"/>
</dbReference>
<evidence type="ECO:0000256" key="8">
    <source>
        <dbReference type="ARBA" id="ARBA00023326"/>
    </source>
</evidence>
<dbReference type="EC" id="3.2.1.39" evidence="3"/>
<dbReference type="PROSITE" id="PS52008">
    <property type="entry name" value="GH81"/>
    <property type="match status" value="1"/>
</dbReference>
<keyword evidence="4" id="KW-0378">Hydrolase</keyword>
<name>A0A285IUH3_9ACTN</name>
<evidence type="ECO:0000259" key="11">
    <source>
        <dbReference type="Pfam" id="PF03639"/>
    </source>
</evidence>
<protein>
    <recommendedName>
        <fullName evidence="3">glucan endo-1,3-beta-D-glucosidase</fullName>
        <ecNumber evidence="3">3.2.1.39</ecNumber>
    </recommendedName>
</protein>
<proteinExistence type="inferred from homology"/>
<feature type="region of interest" description="Disordered" evidence="9">
    <location>
        <begin position="22"/>
        <end position="44"/>
    </location>
</feature>
<dbReference type="InterPro" id="IPR040451">
    <property type="entry name" value="GH81_N"/>
</dbReference>
<gene>
    <name evidence="13" type="ORF">SAMN05421748_111252</name>
</gene>
<feature type="signal peptide" evidence="10">
    <location>
        <begin position="1"/>
        <end position="26"/>
    </location>
</feature>
<dbReference type="AlphaFoldDB" id="A0A285IUH3"/>
<evidence type="ECO:0000256" key="7">
    <source>
        <dbReference type="ARBA" id="ARBA00023316"/>
    </source>
</evidence>
<dbReference type="GO" id="GO:0000272">
    <property type="term" value="P:polysaccharide catabolic process"/>
    <property type="evidence" value="ECO:0007669"/>
    <property type="project" value="UniProtKB-KW"/>
</dbReference>
<keyword evidence="6" id="KW-0326">Glycosidase</keyword>
<evidence type="ECO:0000256" key="4">
    <source>
        <dbReference type="ARBA" id="ARBA00022801"/>
    </source>
</evidence>
<dbReference type="GO" id="GO:0052861">
    <property type="term" value="F:endo-1,3(4)-beta-glucanase activity"/>
    <property type="evidence" value="ECO:0007669"/>
    <property type="project" value="InterPro"/>
</dbReference>
<dbReference type="Pfam" id="PF17652">
    <property type="entry name" value="Glyco_hydro81C"/>
    <property type="match status" value="1"/>
</dbReference>
<reference evidence="13 14" key="1">
    <citation type="submission" date="2017-09" db="EMBL/GenBank/DDBJ databases">
        <authorList>
            <person name="Ehlers B."/>
            <person name="Leendertz F.H."/>
        </authorList>
    </citation>
    <scope>NUCLEOTIDE SEQUENCE [LARGE SCALE GENOMIC DNA]</scope>
    <source>
        <strain evidence="13 14">CGMCC 4.6857</strain>
    </source>
</reference>
<keyword evidence="14" id="KW-1185">Reference proteome</keyword>
<dbReference type="PANTHER" id="PTHR31983">
    <property type="entry name" value="ENDO-1,3(4)-BETA-GLUCANASE 1"/>
    <property type="match status" value="1"/>
</dbReference>
<keyword evidence="5" id="KW-0119">Carbohydrate metabolism</keyword>
<evidence type="ECO:0000256" key="5">
    <source>
        <dbReference type="ARBA" id="ARBA00023277"/>
    </source>
</evidence>
<sequence length="712" mass="73381">MNRRIRTMTAIAALTALTACTSTPDAAPPDQAPGAPPPNAGTVMEDAAASPLTTPVVNGRGSIAGKLPAGSAPAKAPTQAGDLTGQAVPTNQWWSSALTGPRTQPIWTHPLAVQAAAGGLQISGASLTASANAVITPFVPSLTVGAATGPVTVVGYGAFHVVLRVGLAGGGRVDVTLAQGSPVVWLRFDGAAPTVNGTFRDVGSSPTRARLDIAGGRWDVLGTDLALTGTTVTGSGRQLAVARVPAGADRASWEKASTGDPIVRTTATMAYDAAAGTVTQTLTARRAAGGAGAWALLPHHRAGLVAGPQPLAGSYPDARGTMSLVTADAVQVRTTMPGLLTAMPKVPLSQAANKAVRADLNRDLADPPGAGGSYFGLKELGRLATIAEVANASGAATQRTAALDRLRPQLVDWLTYTGPSDGRYFGYDPVWGGLIAVPAEFGAQDYNDHHFQYGYLVRAAAVLATADPTFARDYGDVVDLIVRDYAGSLAIGPASGLPPYRAFNAYLGSSAASGFAPFADGNNQESSSEAVAAWEAVVRWGVVRDNAEMTGYGITHYALEAATARMYWLGEGLTREAGYAHTTAGIVWDAKIDFATWFDPKPESVLGIQLLPLTAGAFYRGPSAARQKEVGDKPTVWGDLFAADLALSDPEAARRRLDAGVPREESTSRAMVRYWIEALAVLGPPQPKAAAPVGSLAFGPVDAPRIVRAPGG</sequence>
<organism evidence="13 14">
    <name type="scientific">Paractinoplanes atraurantiacus</name>
    <dbReference type="NCBI Taxonomy" id="1036182"/>
    <lineage>
        <taxon>Bacteria</taxon>
        <taxon>Bacillati</taxon>
        <taxon>Actinomycetota</taxon>
        <taxon>Actinomycetes</taxon>
        <taxon>Micromonosporales</taxon>
        <taxon>Micromonosporaceae</taxon>
        <taxon>Paractinoplanes</taxon>
    </lineage>
</organism>
<dbReference type="Gene3D" id="2.70.98.30">
    <property type="entry name" value="Golgi alpha-mannosidase II, domain 4"/>
    <property type="match status" value="1"/>
</dbReference>
<evidence type="ECO:0000256" key="2">
    <source>
        <dbReference type="ARBA" id="ARBA00010730"/>
    </source>
</evidence>
<keyword evidence="7" id="KW-0961">Cell wall biogenesis/degradation</keyword>
<evidence type="ECO:0000259" key="12">
    <source>
        <dbReference type="Pfam" id="PF17652"/>
    </source>
</evidence>
<dbReference type="OrthoDB" id="5480482at2"/>
<feature type="compositionally biased region" description="Pro residues" evidence="9">
    <location>
        <begin position="26"/>
        <end position="39"/>
    </location>
</feature>
<keyword evidence="10" id="KW-0732">Signal</keyword>
<comment type="similarity">
    <text evidence="2">Belongs to the glycosyl hydrolase 81 family.</text>
</comment>
<feature type="region of interest" description="Disordered" evidence="9">
    <location>
        <begin position="59"/>
        <end position="83"/>
    </location>
</feature>
<dbReference type="EMBL" id="OBDY01000011">
    <property type="protein sequence ID" value="SNY51347.1"/>
    <property type="molecule type" value="Genomic_DNA"/>
</dbReference>
<dbReference type="GO" id="GO:0071555">
    <property type="term" value="P:cell wall organization"/>
    <property type="evidence" value="ECO:0007669"/>
    <property type="project" value="UniProtKB-KW"/>
</dbReference>
<evidence type="ECO:0000313" key="13">
    <source>
        <dbReference type="EMBL" id="SNY51347.1"/>
    </source>
</evidence>
<dbReference type="Proteomes" id="UP000219612">
    <property type="component" value="Unassembled WGS sequence"/>
</dbReference>
<comment type="catalytic activity">
    <reaction evidence="1">
        <text>Hydrolysis of (1-&gt;3)-beta-D-glucosidic linkages in (1-&gt;3)-beta-D-glucans.</text>
        <dbReference type="EC" id="3.2.1.39"/>
    </reaction>
</comment>
<feature type="chain" id="PRO_5012199652" description="glucan endo-1,3-beta-D-glucosidase" evidence="10">
    <location>
        <begin position="27"/>
        <end position="712"/>
    </location>
</feature>
<evidence type="ECO:0000256" key="10">
    <source>
        <dbReference type="SAM" id="SignalP"/>
    </source>
</evidence>
<evidence type="ECO:0000313" key="14">
    <source>
        <dbReference type="Proteomes" id="UP000219612"/>
    </source>
</evidence>
<dbReference type="InterPro" id="IPR040720">
    <property type="entry name" value="GH81_C"/>
</dbReference>
<feature type="domain" description="Glycosyl hydrolase family 81 C-terminal" evidence="12">
    <location>
        <begin position="350"/>
        <end position="624"/>
    </location>
</feature>
<evidence type="ECO:0000256" key="1">
    <source>
        <dbReference type="ARBA" id="ARBA00000382"/>
    </source>
</evidence>